<comment type="catalytic activity">
    <reaction evidence="10">
        <text>4-CDP-2-C-methyl-D-erythritol + ATP = 4-CDP-2-C-methyl-D-erythritol 2-phosphate + ADP + H(+)</text>
        <dbReference type="Rhea" id="RHEA:18437"/>
        <dbReference type="ChEBI" id="CHEBI:15378"/>
        <dbReference type="ChEBI" id="CHEBI:30616"/>
        <dbReference type="ChEBI" id="CHEBI:57823"/>
        <dbReference type="ChEBI" id="CHEBI:57919"/>
        <dbReference type="ChEBI" id="CHEBI:456216"/>
        <dbReference type="EC" id="2.7.1.148"/>
    </reaction>
</comment>
<evidence type="ECO:0000256" key="10">
    <source>
        <dbReference type="HAMAP-Rule" id="MF_00061"/>
    </source>
</evidence>
<evidence type="ECO:0000256" key="5">
    <source>
        <dbReference type="ARBA" id="ARBA00022741"/>
    </source>
</evidence>
<dbReference type="InterPro" id="IPR006204">
    <property type="entry name" value="GHMP_kinase_N_dom"/>
</dbReference>
<dbReference type="Gene3D" id="3.30.70.890">
    <property type="entry name" value="GHMP kinase, C-terminal domain"/>
    <property type="match status" value="1"/>
</dbReference>
<evidence type="ECO:0000256" key="8">
    <source>
        <dbReference type="ARBA" id="ARBA00023229"/>
    </source>
</evidence>
<evidence type="ECO:0000259" key="12">
    <source>
        <dbReference type="Pfam" id="PF08544"/>
    </source>
</evidence>
<evidence type="ECO:0000259" key="11">
    <source>
        <dbReference type="Pfam" id="PF00288"/>
    </source>
</evidence>
<evidence type="ECO:0000256" key="6">
    <source>
        <dbReference type="ARBA" id="ARBA00022777"/>
    </source>
</evidence>
<keyword evidence="7 10" id="KW-0067">ATP-binding</keyword>
<dbReference type="GO" id="GO:0005524">
    <property type="term" value="F:ATP binding"/>
    <property type="evidence" value="ECO:0007669"/>
    <property type="project" value="UniProtKB-UniRule"/>
</dbReference>
<feature type="binding site" evidence="10">
    <location>
        <begin position="92"/>
        <end position="102"/>
    </location>
    <ligand>
        <name>ATP</name>
        <dbReference type="ChEBI" id="CHEBI:30616"/>
    </ligand>
</feature>
<evidence type="ECO:0000256" key="7">
    <source>
        <dbReference type="ARBA" id="ARBA00022840"/>
    </source>
</evidence>
<dbReference type="HAMAP" id="MF_00061">
    <property type="entry name" value="IspE"/>
    <property type="match status" value="1"/>
</dbReference>
<evidence type="ECO:0000313" key="13">
    <source>
        <dbReference type="EMBL" id="APZ53072.1"/>
    </source>
</evidence>
<dbReference type="InterPro" id="IPR013750">
    <property type="entry name" value="GHMP_kinase_C_dom"/>
</dbReference>
<dbReference type="RefSeq" id="WP_076700213.1">
    <property type="nucleotide sequence ID" value="NZ_CP015093.1"/>
</dbReference>
<dbReference type="PIRSF" id="PIRSF010376">
    <property type="entry name" value="IspE"/>
    <property type="match status" value="1"/>
</dbReference>
<comment type="pathway">
    <text evidence="10">Isoprenoid biosynthesis; isopentenyl diphosphate biosynthesis via DXP pathway; isopentenyl diphosphate from 1-deoxy-D-xylulose 5-phosphate: step 3/6.</text>
</comment>
<protein>
    <recommendedName>
        <fullName evidence="3 10">4-diphosphocytidyl-2-C-methyl-D-erythritol kinase</fullName>
        <shortName evidence="10">CMK</shortName>
        <ecNumber evidence="2 10">2.7.1.148</ecNumber>
    </recommendedName>
    <alternativeName>
        <fullName evidence="9 10">4-(cytidine-5'-diphospho)-2-C-methyl-D-erythritol kinase</fullName>
    </alternativeName>
</protein>
<dbReference type="SUPFAM" id="SSF54211">
    <property type="entry name" value="Ribosomal protein S5 domain 2-like"/>
    <property type="match status" value="1"/>
</dbReference>
<dbReference type="EMBL" id="CP015093">
    <property type="protein sequence ID" value="APZ53072.1"/>
    <property type="molecule type" value="Genomic_DNA"/>
</dbReference>
<dbReference type="InterPro" id="IPR004424">
    <property type="entry name" value="IspE"/>
</dbReference>
<accession>A0A1P8UUK6</accession>
<evidence type="ECO:0000256" key="4">
    <source>
        <dbReference type="ARBA" id="ARBA00022679"/>
    </source>
</evidence>
<dbReference type="InterPro" id="IPR014721">
    <property type="entry name" value="Ribsml_uS5_D2-typ_fold_subgr"/>
</dbReference>
<dbReference type="GO" id="GO:0016114">
    <property type="term" value="P:terpenoid biosynthetic process"/>
    <property type="evidence" value="ECO:0007669"/>
    <property type="project" value="UniProtKB-UniRule"/>
</dbReference>
<dbReference type="InterPro" id="IPR020568">
    <property type="entry name" value="Ribosomal_Su5_D2-typ_SF"/>
</dbReference>
<dbReference type="AlphaFoldDB" id="A0A1P8UUK6"/>
<feature type="domain" description="GHMP kinase C-terminal" evidence="12">
    <location>
        <begin position="196"/>
        <end position="269"/>
    </location>
</feature>
<dbReference type="SUPFAM" id="SSF55060">
    <property type="entry name" value="GHMP Kinase, C-terminal domain"/>
    <property type="match status" value="1"/>
</dbReference>
<dbReference type="PANTHER" id="PTHR43527">
    <property type="entry name" value="4-DIPHOSPHOCYTIDYL-2-C-METHYL-D-ERYTHRITOL KINASE, CHLOROPLASTIC"/>
    <property type="match status" value="1"/>
</dbReference>
<dbReference type="KEGG" id="paby:Ga0080574_TMP2738"/>
<dbReference type="Pfam" id="PF00288">
    <property type="entry name" value="GHMP_kinases_N"/>
    <property type="match status" value="1"/>
</dbReference>
<dbReference type="UniPathway" id="UPA00056">
    <property type="reaction ID" value="UER00094"/>
</dbReference>
<keyword evidence="14" id="KW-1185">Reference proteome</keyword>
<gene>
    <name evidence="10" type="primary">ispE</name>
    <name evidence="13" type="ORF">Ga0080574_TMP2738</name>
</gene>
<comment type="similarity">
    <text evidence="1 10">Belongs to the GHMP kinase family. IspE subfamily.</text>
</comment>
<comment type="function">
    <text evidence="10">Catalyzes the phosphorylation of the position 2 hydroxy group of 4-diphosphocytidyl-2C-methyl-D-erythritol.</text>
</comment>
<sequence length="291" mass="29915">MAPIEVFAPAKINLTLHVTGRRADGYHLLDSLVCFASIGDRLVLSAADALSLEVTGPEGAGLPAGPDNLALRAAACLAGEAGAAMVLEKALPMASGIGGGSADAAAAMRGMLHLRGRVPGDAEAEAALRLGADVPMCLACHPLRARGIGERLEPVTLPQLHAVLANPRCPVATPDIFRTLERRDNPPMPDPLPDLSAPEALLSFLAEMRNDLEAPARAVEPVITEVLSALSALPGCALARMSGSGATCFGLFPGQGGAASAASELRRAHPDWWVADCVLGDASDVARPRAQ</sequence>
<dbReference type="Pfam" id="PF08544">
    <property type="entry name" value="GHMP_kinases_C"/>
    <property type="match status" value="1"/>
</dbReference>
<evidence type="ECO:0000256" key="3">
    <source>
        <dbReference type="ARBA" id="ARBA00017473"/>
    </source>
</evidence>
<dbReference type="EC" id="2.7.1.148" evidence="2 10"/>
<dbReference type="Gene3D" id="3.30.230.10">
    <property type="match status" value="1"/>
</dbReference>
<evidence type="ECO:0000256" key="2">
    <source>
        <dbReference type="ARBA" id="ARBA00012052"/>
    </source>
</evidence>
<feature type="active site" evidence="10">
    <location>
        <position position="133"/>
    </location>
</feature>
<keyword evidence="5 10" id="KW-0547">Nucleotide-binding</keyword>
<evidence type="ECO:0000256" key="1">
    <source>
        <dbReference type="ARBA" id="ARBA00009684"/>
    </source>
</evidence>
<name>A0A1P8UUK6_9RHOB</name>
<proteinExistence type="inferred from homology"/>
<dbReference type="GO" id="GO:0019288">
    <property type="term" value="P:isopentenyl diphosphate biosynthetic process, methylerythritol 4-phosphate pathway"/>
    <property type="evidence" value="ECO:0007669"/>
    <property type="project" value="UniProtKB-UniRule"/>
</dbReference>
<dbReference type="GO" id="GO:0050515">
    <property type="term" value="F:4-(cytidine 5'-diphospho)-2-C-methyl-D-erythritol kinase activity"/>
    <property type="evidence" value="ECO:0007669"/>
    <property type="project" value="UniProtKB-UniRule"/>
</dbReference>
<dbReference type="NCBIfam" id="NF011202">
    <property type="entry name" value="PRK14608.1"/>
    <property type="match status" value="1"/>
</dbReference>
<evidence type="ECO:0000256" key="9">
    <source>
        <dbReference type="ARBA" id="ARBA00032554"/>
    </source>
</evidence>
<dbReference type="STRING" id="1250539.Ga0080574_TMP2738"/>
<feature type="active site" evidence="10">
    <location>
        <position position="11"/>
    </location>
</feature>
<keyword evidence="6 10" id="KW-0418">Kinase</keyword>
<keyword evidence="8 10" id="KW-0414">Isoprene biosynthesis</keyword>
<dbReference type="OrthoDB" id="9809438at2"/>
<organism evidence="13 14">
    <name type="scientific">Salipiger abyssi</name>
    <dbReference type="NCBI Taxonomy" id="1250539"/>
    <lineage>
        <taxon>Bacteria</taxon>
        <taxon>Pseudomonadati</taxon>
        <taxon>Pseudomonadota</taxon>
        <taxon>Alphaproteobacteria</taxon>
        <taxon>Rhodobacterales</taxon>
        <taxon>Roseobacteraceae</taxon>
        <taxon>Salipiger</taxon>
    </lineage>
</organism>
<feature type="domain" description="GHMP kinase N-terminal" evidence="11">
    <location>
        <begin position="68"/>
        <end position="138"/>
    </location>
</feature>
<dbReference type="PANTHER" id="PTHR43527:SF2">
    <property type="entry name" value="4-DIPHOSPHOCYTIDYL-2-C-METHYL-D-ERYTHRITOL KINASE, CHLOROPLASTIC"/>
    <property type="match status" value="1"/>
</dbReference>
<dbReference type="InterPro" id="IPR036554">
    <property type="entry name" value="GHMP_kinase_C_sf"/>
</dbReference>
<evidence type="ECO:0000313" key="14">
    <source>
        <dbReference type="Proteomes" id="UP000187059"/>
    </source>
</evidence>
<keyword evidence="4 10" id="KW-0808">Transferase</keyword>
<dbReference type="Proteomes" id="UP000187059">
    <property type="component" value="Chromosome"/>
</dbReference>
<dbReference type="NCBIfam" id="TIGR00154">
    <property type="entry name" value="ispE"/>
    <property type="match status" value="1"/>
</dbReference>
<reference evidence="13 14" key="1">
    <citation type="submission" date="2016-04" db="EMBL/GenBank/DDBJ databases">
        <title>Deep-sea bacteria in the southern Pacific.</title>
        <authorList>
            <person name="Tang K."/>
        </authorList>
    </citation>
    <scope>NUCLEOTIDE SEQUENCE [LARGE SCALE GENOMIC DNA]</scope>
    <source>
        <strain evidence="13 14">JLT2014</strain>
    </source>
</reference>